<reference evidence="20 21" key="1">
    <citation type="submission" date="2022-03" db="EMBL/GenBank/DDBJ databases">
        <title>Genomic Encyclopedia of Type Strains, Phase III (KMG-III): the genomes of soil and plant-associated and newly described type strains.</title>
        <authorList>
            <person name="Whitman W."/>
        </authorList>
    </citation>
    <scope>NUCLEOTIDE SEQUENCE [LARGE SCALE GENOMIC DNA]</scope>
    <source>
        <strain evidence="20 21">BSker1</strain>
    </source>
</reference>
<evidence type="ECO:0000256" key="18">
    <source>
        <dbReference type="ARBA" id="ARBA00049504"/>
    </source>
</evidence>
<keyword evidence="8 19" id="KW-0169">Cobalamin biosynthesis</keyword>
<dbReference type="GO" id="GO:0051073">
    <property type="term" value="F:adenosylcobinamide-GDP ribazoletransferase activity"/>
    <property type="evidence" value="ECO:0007669"/>
    <property type="project" value="UniProtKB-EC"/>
</dbReference>
<evidence type="ECO:0000313" key="20">
    <source>
        <dbReference type="EMBL" id="MCP1726831.1"/>
    </source>
</evidence>
<dbReference type="InterPro" id="IPR003805">
    <property type="entry name" value="CobS"/>
</dbReference>
<evidence type="ECO:0000256" key="19">
    <source>
        <dbReference type="HAMAP-Rule" id="MF_00719"/>
    </source>
</evidence>
<feature type="transmembrane region" description="Helical" evidence="19">
    <location>
        <begin position="58"/>
        <end position="80"/>
    </location>
</feature>
<keyword evidence="13 19" id="KW-0472">Membrane</keyword>
<sequence>MMRPSNDFLLAVSYFTRLPVAGLVVYSGAGLSRAAAWFPFVGWLSAAAMVTVLLSVQWFLPSALAVLLAMLAGVLITGAFHEDGLADTGDGFGPVADRDQALAAMKDARLGVFGLLTLLFVLGGKYLSLSSVAVMPEAAIMILVAQPLSRLPSVWVIARQDYVSQSASRARAVAEAVPRAGWLIAAPAALVPLFFFFPWHQALMVLLLLFLLTAGFSQLCQARFGGYTGDTLGALQQLSELLILITLLVFLTLGDAA</sequence>
<comment type="catalytic activity">
    <reaction evidence="18 19">
        <text>alpha-ribazole 5'-phosphate + adenosylcob(III)inamide-GDP = adenosylcob(III)alamin 5'-phosphate + GMP + H(+)</text>
        <dbReference type="Rhea" id="RHEA:23560"/>
        <dbReference type="ChEBI" id="CHEBI:15378"/>
        <dbReference type="ChEBI" id="CHEBI:57918"/>
        <dbReference type="ChEBI" id="CHEBI:58115"/>
        <dbReference type="ChEBI" id="CHEBI:60487"/>
        <dbReference type="ChEBI" id="CHEBI:60493"/>
        <dbReference type="EC" id="2.7.8.26"/>
    </reaction>
</comment>
<dbReference type="EC" id="2.7.8.26" evidence="5 19"/>
<evidence type="ECO:0000256" key="12">
    <source>
        <dbReference type="ARBA" id="ARBA00022989"/>
    </source>
</evidence>
<dbReference type="Pfam" id="PF02654">
    <property type="entry name" value="CobS"/>
    <property type="match status" value="1"/>
</dbReference>
<evidence type="ECO:0000256" key="2">
    <source>
        <dbReference type="ARBA" id="ARBA00004651"/>
    </source>
</evidence>
<feature type="transmembrane region" description="Helical" evidence="19">
    <location>
        <begin position="108"/>
        <end position="127"/>
    </location>
</feature>
<evidence type="ECO:0000256" key="7">
    <source>
        <dbReference type="ARBA" id="ARBA00022475"/>
    </source>
</evidence>
<organism evidence="20 21">
    <name type="scientific">Natronospira proteinivora</name>
    <dbReference type="NCBI Taxonomy" id="1807133"/>
    <lineage>
        <taxon>Bacteria</taxon>
        <taxon>Pseudomonadati</taxon>
        <taxon>Pseudomonadota</taxon>
        <taxon>Gammaproteobacteria</taxon>
        <taxon>Natronospirales</taxon>
        <taxon>Natronospiraceae</taxon>
        <taxon>Natronospira</taxon>
    </lineage>
</organism>
<evidence type="ECO:0000256" key="14">
    <source>
        <dbReference type="ARBA" id="ARBA00025228"/>
    </source>
</evidence>
<evidence type="ECO:0000256" key="1">
    <source>
        <dbReference type="ARBA" id="ARBA00001946"/>
    </source>
</evidence>
<dbReference type="Proteomes" id="UP001523550">
    <property type="component" value="Unassembled WGS sequence"/>
</dbReference>
<name>A0ABT1G6B0_9GAMM</name>
<evidence type="ECO:0000256" key="3">
    <source>
        <dbReference type="ARBA" id="ARBA00004663"/>
    </source>
</evidence>
<dbReference type="HAMAP" id="MF_00719">
    <property type="entry name" value="CobS"/>
    <property type="match status" value="1"/>
</dbReference>
<feature type="transmembrane region" description="Helical" evidence="19">
    <location>
        <begin position="179"/>
        <end position="197"/>
    </location>
</feature>
<gene>
    <name evidence="19" type="primary">cobS</name>
    <name evidence="20" type="ORF">J2T60_000796</name>
</gene>
<evidence type="ECO:0000256" key="16">
    <source>
        <dbReference type="ARBA" id="ARBA00032853"/>
    </source>
</evidence>
<dbReference type="RefSeq" id="WP_253445729.1">
    <property type="nucleotide sequence ID" value="NZ_JALJYF010000001.1"/>
</dbReference>
<dbReference type="EMBL" id="JALJYF010000001">
    <property type="protein sequence ID" value="MCP1726831.1"/>
    <property type="molecule type" value="Genomic_DNA"/>
</dbReference>
<evidence type="ECO:0000256" key="11">
    <source>
        <dbReference type="ARBA" id="ARBA00022842"/>
    </source>
</evidence>
<keyword evidence="21" id="KW-1185">Reference proteome</keyword>
<evidence type="ECO:0000256" key="10">
    <source>
        <dbReference type="ARBA" id="ARBA00022692"/>
    </source>
</evidence>
<evidence type="ECO:0000256" key="8">
    <source>
        <dbReference type="ARBA" id="ARBA00022573"/>
    </source>
</evidence>
<evidence type="ECO:0000256" key="5">
    <source>
        <dbReference type="ARBA" id="ARBA00013200"/>
    </source>
</evidence>
<dbReference type="PANTHER" id="PTHR34148">
    <property type="entry name" value="ADENOSYLCOBINAMIDE-GDP RIBAZOLETRANSFERASE"/>
    <property type="match status" value="1"/>
</dbReference>
<comment type="catalytic activity">
    <reaction evidence="17 19">
        <text>alpha-ribazole + adenosylcob(III)inamide-GDP = adenosylcob(III)alamin + GMP + H(+)</text>
        <dbReference type="Rhea" id="RHEA:16049"/>
        <dbReference type="ChEBI" id="CHEBI:10329"/>
        <dbReference type="ChEBI" id="CHEBI:15378"/>
        <dbReference type="ChEBI" id="CHEBI:18408"/>
        <dbReference type="ChEBI" id="CHEBI:58115"/>
        <dbReference type="ChEBI" id="CHEBI:60487"/>
        <dbReference type="EC" id="2.7.8.26"/>
    </reaction>
</comment>
<dbReference type="PANTHER" id="PTHR34148:SF1">
    <property type="entry name" value="ADENOSYLCOBINAMIDE-GDP RIBAZOLETRANSFERASE"/>
    <property type="match status" value="1"/>
</dbReference>
<keyword evidence="9 19" id="KW-0808">Transferase</keyword>
<feature type="transmembrane region" description="Helical" evidence="19">
    <location>
        <begin position="203"/>
        <end position="220"/>
    </location>
</feature>
<comment type="function">
    <text evidence="14 19">Joins adenosylcobinamide-GDP and alpha-ribazole to generate adenosylcobalamin (Ado-cobalamin). Also synthesizes adenosylcobalamin 5'-phosphate from adenosylcobinamide-GDP and alpha-ribazole 5'-phosphate.</text>
</comment>
<comment type="caution">
    <text evidence="20">The sequence shown here is derived from an EMBL/GenBank/DDBJ whole genome shotgun (WGS) entry which is preliminary data.</text>
</comment>
<comment type="pathway">
    <text evidence="3 19">Cofactor biosynthesis; adenosylcobalamin biosynthesis; adenosylcobalamin from cob(II)yrinate a,c-diamide: step 7/7.</text>
</comment>
<comment type="subcellular location">
    <subcellularLocation>
        <location evidence="2 19">Cell membrane</location>
        <topology evidence="2 19">Multi-pass membrane protein</topology>
    </subcellularLocation>
</comment>
<proteinExistence type="inferred from homology"/>
<evidence type="ECO:0000313" key="21">
    <source>
        <dbReference type="Proteomes" id="UP001523550"/>
    </source>
</evidence>
<keyword evidence="11 19" id="KW-0460">Magnesium</keyword>
<evidence type="ECO:0000256" key="6">
    <source>
        <dbReference type="ARBA" id="ARBA00015850"/>
    </source>
</evidence>
<evidence type="ECO:0000256" key="17">
    <source>
        <dbReference type="ARBA" id="ARBA00048623"/>
    </source>
</evidence>
<keyword evidence="10 19" id="KW-0812">Transmembrane</keyword>
<evidence type="ECO:0000256" key="4">
    <source>
        <dbReference type="ARBA" id="ARBA00010561"/>
    </source>
</evidence>
<protein>
    <recommendedName>
        <fullName evidence="6 19">Adenosylcobinamide-GDP ribazoletransferase</fullName>
        <ecNumber evidence="5 19">2.7.8.26</ecNumber>
    </recommendedName>
    <alternativeName>
        <fullName evidence="16 19">Cobalamin synthase</fullName>
    </alternativeName>
    <alternativeName>
        <fullName evidence="15 19">Cobalamin-5'-phosphate synthase</fullName>
    </alternativeName>
</protein>
<keyword evidence="12 19" id="KW-1133">Transmembrane helix</keyword>
<evidence type="ECO:0000256" key="15">
    <source>
        <dbReference type="ARBA" id="ARBA00032605"/>
    </source>
</evidence>
<feature type="transmembrane region" description="Helical" evidence="19">
    <location>
        <begin position="232"/>
        <end position="253"/>
    </location>
</feature>
<comment type="similarity">
    <text evidence="4 19">Belongs to the CobS family.</text>
</comment>
<comment type="cofactor">
    <cofactor evidence="1 19">
        <name>Mg(2+)</name>
        <dbReference type="ChEBI" id="CHEBI:18420"/>
    </cofactor>
</comment>
<keyword evidence="7 19" id="KW-1003">Cell membrane</keyword>
<evidence type="ECO:0000256" key="13">
    <source>
        <dbReference type="ARBA" id="ARBA00023136"/>
    </source>
</evidence>
<evidence type="ECO:0000256" key="9">
    <source>
        <dbReference type="ARBA" id="ARBA00022679"/>
    </source>
</evidence>
<accession>A0ABT1G6B0</accession>